<dbReference type="EMBL" id="CP038026">
    <property type="protein sequence ID" value="QBQ39183.1"/>
    <property type="molecule type" value="Genomic_DNA"/>
</dbReference>
<protein>
    <submittedName>
        <fullName evidence="1">Uncharacterized protein</fullName>
    </submittedName>
</protein>
<accession>A0ABX5SFJ6</accession>
<organism evidence="1 2">
    <name type="scientific">Pseudoduganella plicata</name>
    <dbReference type="NCBI Taxonomy" id="321984"/>
    <lineage>
        <taxon>Bacteria</taxon>
        <taxon>Pseudomonadati</taxon>
        <taxon>Pseudomonadota</taxon>
        <taxon>Betaproteobacteria</taxon>
        <taxon>Burkholderiales</taxon>
        <taxon>Oxalobacteraceae</taxon>
        <taxon>Telluria group</taxon>
        <taxon>Pseudoduganella</taxon>
    </lineage>
</organism>
<sequence length="94" mass="10582">MSTQEEKEMYRRVDEVLYYLWDPIGVSAVPSARDEYRSYVPQVVTLLEDDASAERVASYLNGVVTRRMGLTGNIEATLRVVAVLLDWKAVLTAA</sequence>
<keyword evidence="2" id="KW-1185">Reference proteome</keyword>
<reference evidence="1 2" key="1">
    <citation type="submission" date="2019-03" db="EMBL/GenBank/DDBJ databases">
        <title>Draft Genome Sequences of Six Type Strains of the Genus Massilia.</title>
        <authorList>
            <person name="Miess H."/>
            <person name="Frediansyhah A."/>
            <person name="Gross H."/>
        </authorList>
    </citation>
    <scope>NUCLEOTIDE SEQUENCE [LARGE SCALE GENOMIC DNA]</scope>
    <source>
        <strain evidence="1 2">DSM 17505</strain>
    </source>
</reference>
<name>A0ABX5SFJ6_9BURK</name>
<dbReference type="Proteomes" id="UP000294359">
    <property type="component" value="Chromosome"/>
</dbReference>
<evidence type="ECO:0000313" key="1">
    <source>
        <dbReference type="EMBL" id="QBQ39183.1"/>
    </source>
</evidence>
<proteinExistence type="predicted"/>
<gene>
    <name evidence="1" type="ORF">E1742_25930</name>
</gene>
<evidence type="ECO:0000313" key="2">
    <source>
        <dbReference type="Proteomes" id="UP000294359"/>
    </source>
</evidence>